<keyword evidence="8" id="KW-1185">Reference proteome</keyword>
<organism evidence="7 8">
    <name type="scientific">Mizuhopecten yessoensis</name>
    <name type="common">Japanese scallop</name>
    <name type="synonym">Patinopecten yessoensis</name>
    <dbReference type="NCBI Taxonomy" id="6573"/>
    <lineage>
        <taxon>Eukaryota</taxon>
        <taxon>Metazoa</taxon>
        <taxon>Spiralia</taxon>
        <taxon>Lophotrochozoa</taxon>
        <taxon>Mollusca</taxon>
        <taxon>Bivalvia</taxon>
        <taxon>Autobranchia</taxon>
        <taxon>Pteriomorphia</taxon>
        <taxon>Pectinida</taxon>
        <taxon>Pectinoidea</taxon>
        <taxon>Pectinidae</taxon>
        <taxon>Mizuhopecten</taxon>
    </lineage>
</organism>
<dbReference type="InterPro" id="IPR020846">
    <property type="entry name" value="MFS_dom"/>
</dbReference>
<feature type="transmembrane region" description="Helical" evidence="5">
    <location>
        <begin position="481"/>
        <end position="502"/>
    </location>
</feature>
<feature type="transmembrane region" description="Helical" evidence="5">
    <location>
        <begin position="449"/>
        <end position="469"/>
    </location>
</feature>
<gene>
    <name evidence="7" type="ORF">KP79_PYT07193</name>
</gene>
<dbReference type="PANTHER" id="PTHR24064">
    <property type="entry name" value="SOLUTE CARRIER FAMILY 22 MEMBER"/>
    <property type="match status" value="1"/>
</dbReference>
<protein>
    <submittedName>
        <fullName evidence="7">Organic cation transporter protein</fullName>
    </submittedName>
</protein>
<dbReference type="GO" id="GO:0016020">
    <property type="term" value="C:membrane"/>
    <property type="evidence" value="ECO:0007669"/>
    <property type="project" value="UniProtKB-SubCell"/>
</dbReference>
<feature type="transmembrane region" description="Helical" evidence="5">
    <location>
        <begin position="185"/>
        <end position="210"/>
    </location>
</feature>
<dbReference type="AlphaFoldDB" id="A0A210Q220"/>
<feature type="transmembrane region" description="Helical" evidence="5">
    <location>
        <begin position="21"/>
        <end position="44"/>
    </location>
</feature>
<evidence type="ECO:0000259" key="6">
    <source>
        <dbReference type="PROSITE" id="PS50850"/>
    </source>
</evidence>
<feature type="transmembrane region" description="Helical" evidence="5">
    <location>
        <begin position="222"/>
        <end position="241"/>
    </location>
</feature>
<keyword evidence="2 5" id="KW-0812">Transmembrane</keyword>
<feature type="transmembrane region" description="Helical" evidence="5">
    <location>
        <begin position="324"/>
        <end position="344"/>
    </location>
</feature>
<evidence type="ECO:0000256" key="2">
    <source>
        <dbReference type="ARBA" id="ARBA00022692"/>
    </source>
</evidence>
<feature type="transmembrane region" description="Helical" evidence="5">
    <location>
        <begin position="356"/>
        <end position="377"/>
    </location>
</feature>
<evidence type="ECO:0000256" key="4">
    <source>
        <dbReference type="ARBA" id="ARBA00023136"/>
    </source>
</evidence>
<dbReference type="SUPFAM" id="SSF103473">
    <property type="entry name" value="MFS general substrate transporter"/>
    <property type="match status" value="1"/>
</dbReference>
<dbReference type="CDD" id="cd17317">
    <property type="entry name" value="MFS_SLC22"/>
    <property type="match status" value="1"/>
</dbReference>
<keyword evidence="3 5" id="KW-1133">Transmembrane helix</keyword>
<evidence type="ECO:0000313" key="7">
    <source>
        <dbReference type="EMBL" id="OWF42777.1"/>
    </source>
</evidence>
<evidence type="ECO:0000256" key="3">
    <source>
        <dbReference type="ARBA" id="ARBA00022989"/>
    </source>
</evidence>
<dbReference type="InterPro" id="IPR005828">
    <property type="entry name" value="MFS_sugar_transport-like"/>
</dbReference>
<comment type="caution">
    <text evidence="7">The sequence shown here is derived from an EMBL/GenBank/DDBJ whole genome shotgun (WGS) entry which is preliminary data.</text>
</comment>
<keyword evidence="4 5" id="KW-0472">Membrane</keyword>
<feature type="domain" description="Major facilitator superfamily (MFS) profile" evidence="6">
    <location>
        <begin position="74"/>
        <end position="507"/>
    </location>
</feature>
<dbReference type="Pfam" id="PF00083">
    <property type="entry name" value="Sugar_tr"/>
    <property type="match status" value="1"/>
</dbReference>
<comment type="subcellular location">
    <subcellularLocation>
        <location evidence="1">Membrane</location>
        <topology evidence="1">Multi-pass membrane protein</topology>
    </subcellularLocation>
</comment>
<name>A0A210Q220_MIZYE</name>
<dbReference type="PROSITE" id="PS50850">
    <property type="entry name" value="MFS"/>
    <property type="match status" value="1"/>
</dbReference>
<accession>A0A210Q220</accession>
<feature type="transmembrane region" description="Helical" evidence="5">
    <location>
        <begin position="389"/>
        <end position="409"/>
    </location>
</feature>
<dbReference type="EMBL" id="NEDP02005224">
    <property type="protein sequence ID" value="OWF42777.1"/>
    <property type="molecule type" value="Genomic_DNA"/>
</dbReference>
<feature type="transmembrane region" description="Helical" evidence="5">
    <location>
        <begin position="131"/>
        <end position="149"/>
    </location>
</feature>
<dbReference type="OrthoDB" id="5141738at2759"/>
<feature type="transmembrane region" description="Helical" evidence="5">
    <location>
        <begin position="247"/>
        <end position="265"/>
    </location>
</feature>
<evidence type="ECO:0000256" key="5">
    <source>
        <dbReference type="SAM" id="Phobius"/>
    </source>
</evidence>
<dbReference type="Proteomes" id="UP000242188">
    <property type="component" value="Unassembled WGS sequence"/>
</dbReference>
<evidence type="ECO:0000313" key="8">
    <source>
        <dbReference type="Proteomes" id="UP000242188"/>
    </source>
</evidence>
<feature type="transmembrane region" description="Helical" evidence="5">
    <location>
        <begin position="161"/>
        <end position="179"/>
    </location>
</feature>
<dbReference type="InterPro" id="IPR036259">
    <property type="entry name" value="MFS_trans_sf"/>
</dbReference>
<evidence type="ECO:0000256" key="1">
    <source>
        <dbReference type="ARBA" id="ARBA00004141"/>
    </source>
</evidence>
<proteinExistence type="predicted"/>
<feature type="transmembrane region" description="Helical" evidence="5">
    <location>
        <begin position="415"/>
        <end position="437"/>
    </location>
</feature>
<dbReference type="GO" id="GO:0022857">
    <property type="term" value="F:transmembrane transporter activity"/>
    <property type="evidence" value="ECO:0007669"/>
    <property type="project" value="InterPro"/>
</dbReference>
<dbReference type="Gene3D" id="1.20.1250.20">
    <property type="entry name" value="MFS general substrate transporter like domains"/>
    <property type="match status" value="1"/>
</dbReference>
<sequence length="544" mass="61033">MVNLDKLIPELGGFGYYQKKLLLLLILPIASSSMFMIIMVFALYTPNHRCKPPHVQDSRGINASLEDQFVVSECNLQQIIEGPLNTTDAKLFNDSHHMIALPCREWDYDDDVFKETFTTTHNLVCDETVKISHAQMIFYFGVVIGDVLFGQLSDYIGRKKTLFITIFLLFIFGISASWSPEYYTFVIMQFVVGAACRGCSVLMFVTSLEFVGPSIRVWIGQYFNIFFALGLCALCGIGILIKDWQYIQIASSLPVVFLMSYWFFLDESPRWLLSKGRLEEAKTILQKIARVNNVTPDESLFEQLKCDEVIRTEKIWSLFTNRILAVRSLVVFFNWFAVGMTYYGVFLHAENLGGNFYLAIFLLSVIELPVLFLNLYLLNRFGRRRVHCFMMLMGGLACICTIFPVTFGGDGLQPLILALAVMGKMGASGAFGSIYVLSGELFPTVIRNGAVGVSSSFARIASMLAPYIAKLGTDDVGSFGKAIPLIIFGVCSIAAGLCSLYLPETMGCRLPDTIHDAVDFELLREDRNQDDEIAELETLNEKQS</sequence>
<reference evidence="7 8" key="1">
    <citation type="journal article" date="2017" name="Nat. Ecol. Evol.">
        <title>Scallop genome provides insights into evolution of bilaterian karyotype and development.</title>
        <authorList>
            <person name="Wang S."/>
            <person name="Zhang J."/>
            <person name="Jiao W."/>
            <person name="Li J."/>
            <person name="Xun X."/>
            <person name="Sun Y."/>
            <person name="Guo X."/>
            <person name="Huan P."/>
            <person name="Dong B."/>
            <person name="Zhang L."/>
            <person name="Hu X."/>
            <person name="Sun X."/>
            <person name="Wang J."/>
            <person name="Zhao C."/>
            <person name="Wang Y."/>
            <person name="Wang D."/>
            <person name="Huang X."/>
            <person name="Wang R."/>
            <person name="Lv J."/>
            <person name="Li Y."/>
            <person name="Zhang Z."/>
            <person name="Liu B."/>
            <person name="Lu W."/>
            <person name="Hui Y."/>
            <person name="Liang J."/>
            <person name="Zhou Z."/>
            <person name="Hou R."/>
            <person name="Li X."/>
            <person name="Liu Y."/>
            <person name="Li H."/>
            <person name="Ning X."/>
            <person name="Lin Y."/>
            <person name="Zhao L."/>
            <person name="Xing Q."/>
            <person name="Dou J."/>
            <person name="Li Y."/>
            <person name="Mao J."/>
            <person name="Guo H."/>
            <person name="Dou H."/>
            <person name="Li T."/>
            <person name="Mu C."/>
            <person name="Jiang W."/>
            <person name="Fu Q."/>
            <person name="Fu X."/>
            <person name="Miao Y."/>
            <person name="Liu J."/>
            <person name="Yu Q."/>
            <person name="Li R."/>
            <person name="Liao H."/>
            <person name="Li X."/>
            <person name="Kong Y."/>
            <person name="Jiang Z."/>
            <person name="Chourrout D."/>
            <person name="Li R."/>
            <person name="Bao Z."/>
        </authorList>
    </citation>
    <scope>NUCLEOTIDE SEQUENCE [LARGE SCALE GENOMIC DNA]</scope>
    <source>
        <strain evidence="7 8">PY_sf001</strain>
    </source>
</reference>